<dbReference type="RefSeq" id="WP_253860265.1">
    <property type="nucleotide sequence ID" value="NZ_AUBJ02000001.1"/>
</dbReference>
<dbReference type="InterPro" id="IPR049945">
    <property type="entry name" value="AAA_22"/>
</dbReference>
<dbReference type="InterPro" id="IPR003593">
    <property type="entry name" value="AAA+_ATPase"/>
</dbReference>
<dbReference type="InterPro" id="IPR011990">
    <property type="entry name" value="TPR-like_helical_dom_sf"/>
</dbReference>
<dbReference type="InterPro" id="IPR027417">
    <property type="entry name" value="P-loop_NTPase"/>
</dbReference>
<dbReference type="Pfam" id="PF13401">
    <property type="entry name" value="AAA_22"/>
    <property type="match status" value="1"/>
</dbReference>
<organism evidence="2 3">
    <name type="scientific">Actinoalloteichus caeruleus DSM 43889</name>
    <dbReference type="NCBI Taxonomy" id="1120930"/>
    <lineage>
        <taxon>Bacteria</taxon>
        <taxon>Bacillati</taxon>
        <taxon>Actinomycetota</taxon>
        <taxon>Actinomycetes</taxon>
        <taxon>Pseudonocardiales</taxon>
        <taxon>Pseudonocardiaceae</taxon>
        <taxon>Actinoalloteichus</taxon>
        <taxon>Actinoalloteichus cyanogriseus</taxon>
    </lineage>
</organism>
<accession>A0ABT1JNK0</accession>
<dbReference type="PANTHER" id="PTHR47691">
    <property type="entry name" value="REGULATOR-RELATED"/>
    <property type="match status" value="1"/>
</dbReference>
<reference evidence="2 3" key="1">
    <citation type="submission" date="2013-07" db="EMBL/GenBank/DDBJ databases">
        <authorList>
            <consortium name="DOE Joint Genome Institute"/>
            <person name="Reeve W."/>
            <person name="Huntemann M."/>
            <person name="Han J."/>
            <person name="Chen A."/>
            <person name="Kyrpides N."/>
            <person name="Mavromatis K."/>
            <person name="Markowitz V."/>
            <person name="Palaniappan K."/>
            <person name="Ivanova N."/>
            <person name="Schaumberg A."/>
            <person name="Pati A."/>
            <person name="Liolios K."/>
            <person name="Nordberg H.P."/>
            <person name="Cantor M.N."/>
            <person name="Hua S.X."/>
            <person name="Woyke T."/>
        </authorList>
    </citation>
    <scope>NUCLEOTIDE SEQUENCE [LARGE SCALE GENOMIC DNA]</scope>
    <source>
        <strain evidence="2 3">DSM 43889</strain>
    </source>
</reference>
<keyword evidence="3" id="KW-1185">Reference proteome</keyword>
<dbReference type="SMART" id="SM00382">
    <property type="entry name" value="AAA"/>
    <property type="match status" value="1"/>
</dbReference>
<evidence type="ECO:0000313" key="3">
    <source>
        <dbReference type="Proteomes" id="UP000791080"/>
    </source>
</evidence>
<evidence type="ECO:0000313" key="2">
    <source>
        <dbReference type="EMBL" id="MCP2334100.1"/>
    </source>
</evidence>
<dbReference type="SUPFAM" id="SSF48452">
    <property type="entry name" value="TPR-like"/>
    <property type="match status" value="2"/>
</dbReference>
<proteinExistence type="predicted"/>
<reference evidence="2 3" key="2">
    <citation type="submission" date="2022-06" db="EMBL/GenBank/DDBJ databases">
        <title>Genomic Encyclopedia of Type Strains, Phase I: the one thousand microbial genomes (KMG-I) project.</title>
        <authorList>
            <person name="Kyrpides N."/>
        </authorList>
    </citation>
    <scope>NUCLEOTIDE SEQUENCE [LARGE SCALE GENOMIC DNA]</scope>
    <source>
        <strain evidence="2 3">DSM 43889</strain>
    </source>
</reference>
<dbReference type="PANTHER" id="PTHR47691:SF3">
    <property type="entry name" value="HTH-TYPE TRANSCRIPTIONAL REGULATOR RV0890C-RELATED"/>
    <property type="match status" value="1"/>
</dbReference>
<comment type="caution">
    <text evidence="2">The sequence shown here is derived from an EMBL/GenBank/DDBJ whole genome shotgun (WGS) entry which is preliminary data.</text>
</comment>
<name>A0ABT1JNK0_ACTCY</name>
<dbReference type="EMBL" id="AUBJ02000001">
    <property type="protein sequence ID" value="MCP2334100.1"/>
    <property type="molecule type" value="Genomic_DNA"/>
</dbReference>
<dbReference type="PRINTS" id="PR00364">
    <property type="entry name" value="DISEASERSIST"/>
</dbReference>
<dbReference type="SUPFAM" id="SSF52540">
    <property type="entry name" value="P-loop containing nucleoside triphosphate hydrolases"/>
    <property type="match status" value="1"/>
</dbReference>
<dbReference type="Gene3D" id="1.25.40.10">
    <property type="entry name" value="Tetratricopeptide repeat domain"/>
    <property type="match status" value="1"/>
</dbReference>
<dbReference type="Proteomes" id="UP000791080">
    <property type="component" value="Unassembled WGS sequence"/>
</dbReference>
<gene>
    <name evidence="2" type="ORF">G443_004370</name>
</gene>
<sequence>MSEPVYQLPADIADFTGRAEQLRTLRSVLAESAPGTAVPVAAICGPPGVGKTALALHTAHQLRSWFPDGQLYIRLGGGSGHPKEPIELLGEILRALGVPPGLLPASLEERASLYRSRLADRRVLLVLDDAGERPESLEPLIPGTAGCSVLITCRFRLTGLAGMRYVQLGPLSNQESYELLGLTIGRHRAARESGAAHEIVARYEGLPLAIRVVAGKLASTPHLPLAAFLRGLRAERTRLDSAEDGGTGVRAAISATYDALTPVAARSLDTLGVLHTETVSDWMFRLLAPWQADRALDELVSRYLLDIDAPGYDGWPVYRFHSLLRDYARERLFERDVDERRDVLRRLVAGVRQVAERAADRAGVYPTLPRPRAVTARPVPEETVRTIVEAPWEWLLGEKRTLSGVVADLVGHGLLEEAVGLLDSVRPYFESLGRQRELTALWRLVADALPGDDPLLPRARLAVAAAIGEFGDFSEARRLLEDVLRRHAGSLEPTEMLQVRLSLGYCHAGLRDQLGALREFRAFTALAERVDGVAPTLVVEGLCCEAGALTAAGRTAEADELFDIVESRLVAVDDPRCELRYLHGRTQHDLRLGEVARALRRAERGVELARSLHTMLAEITFLGFAGEARSRLGDHDQALSLLGAAHRRCVDIGHQSFQAMALTRLAEAHERAGAYSSAEETATRAVTLWRQLRADRRERTATEILARVRQRCDPRRERPSAAC</sequence>
<feature type="domain" description="AAA+ ATPase" evidence="1">
    <location>
        <begin position="37"/>
        <end position="172"/>
    </location>
</feature>
<dbReference type="Gene3D" id="3.40.50.300">
    <property type="entry name" value="P-loop containing nucleotide triphosphate hydrolases"/>
    <property type="match status" value="1"/>
</dbReference>
<evidence type="ECO:0000259" key="1">
    <source>
        <dbReference type="SMART" id="SM00382"/>
    </source>
</evidence>
<protein>
    <submittedName>
        <fullName evidence="2">NB-ARC domain-containing protein</fullName>
    </submittedName>
</protein>